<dbReference type="OrthoDB" id="93814at2759"/>
<evidence type="ECO:0000313" key="1">
    <source>
        <dbReference type="EMBL" id="RLN52313.1"/>
    </source>
</evidence>
<dbReference type="EMBL" id="MBDO02000778">
    <property type="protein sequence ID" value="RLN52313.1"/>
    <property type="molecule type" value="Genomic_DNA"/>
</dbReference>
<name>A0A3F2RBZ7_9STRA</name>
<gene>
    <name evidence="1" type="ORF">BBP00_00009661</name>
</gene>
<dbReference type="AlphaFoldDB" id="A0A3F2RBZ7"/>
<evidence type="ECO:0000313" key="2">
    <source>
        <dbReference type="Proteomes" id="UP000277300"/>
    </source>
</evidence>
<reference evidence="1 2" key="1">
    <citation type="submission" date="2018-07" db="EMBL/GenBank/DDBJ databases">
        <title>Genome sequencing of oomycete isolates from Chile give support for New Zealand origin for Phytophthora kernoviae and make available the first Nothophytophthora sp. genome.</title>
        <authorList>
            <person name="Studholme D.J."/>
            <person name="Sanfuentes E."/>
            <person name="Panda P."/>
            <person name="Hill R."/>
            <person name="Sambles C."/>
            <person name="Grant M."/>
            <person name="Williams N.M."/>
            <person name="Mcdougal R.L."/>
        </authorList>
    </citation>
    <scope>NUCLEOTIDE SEQUENCE [LARGE SCALE GENOMIC DNA]</scope>
    <source>
        <strain evidence="1">Chile6</strain>
    </source>
</reference>
<dbReference type="Proteomes" id="UP000277300">
    <property type="component" value="Unassembled WGS sequence"/>
</dbReference>
<organism evidence="1 2">
    <name type="scientific">Phytophthora kernoviae</name>
    <dbReference type="NCBI Taxonomy" id="325452"/>
    <lineage>
        <taxon>Eukaryota</taxon>
        <taxon>Sar</taxon>
        <taxon>Stramenopiles</taxon>
        <taxon>Oomycota</taxon>
        <taxon>Peronosporomycetes</taxon>
        <taxon>Peronosporales</taxon>
        <taxon>Peronosporaceae</taxon>
        <taxon>Phytophthora</taxon>
    </lineage>
</organism>
<sequence length="481" mass="53796">METLYSAKFKMQSHLLVWREVELRLSYERHWTTHEAPVLSVSRRRSCFSGAADRVLVDQIPLGPQLQPARLLPQSEQDARRCRFTVEHGKRRTRFQATDKFTCATYCGAIAGAIERTEKAITTTNTKPKWTNDVRLKQSDRDHKTTYTRDSNHRRLIRLHQPDWVAAAPVTEEQEVEDEQKKKLITKIDTCDEATTVSSDVVKFGHLMDAVQHNCNLIASDDVRYDGVTVTIMTDHVALGHLVEAVRHMDRASTKTVIKQDGGNSLYETVSGETVVFGHLFNEIADVDDQTSAAAAISKGFNAQLGEEIAFGQLVDAVQYCSSAIPTAHEVVAPVQVRPNGRRSDLARDEIMTICSGSVEFGHLFDAAQHNCACASAIHNSEAAMHSPETVPFAHLFEAVKHSCGSQVIPSEQEQTALPDTRGFSERSSNIQTQWDLEGRECFRRRLRRTVPDLNGILPSDKVAMLQSKIKPPTKLTLHQC</sequence>
<proteinExistence type="predicted"/>
<accession>A0A3F2RBZ7</accession>
<protein>
    <submittedName>
        <fullName evidence="1">Uncharacterized protein</fullName>
    </submittedName>
</protein>
<comment type="caution">
    <text evidence="1">The sequence shown here is derived from an EMBL/GenBank/DDBJ whole genome shotgun (WGS) entry which is preliminary data.</text>
</comment>